<organism evidence="2">
    <name type="scientific">Phage sp. cty4N14</name>
    <dbReference type="NCBI Taxonomy" id="2825799"/>
    <lineage>
        <taxon>Viruses</taxon>
    </lineage>
</organism>
<dbReference type="EMBL" id="BK016011">
    <property type="protein sequence ID" value="DAF89467.1"/>
    <property type="molecule type" value="Genomic_DNA"/>
</dbReference>
<feature type="region of interest" description="Disordered" evidence="1">
    <location>
        <begin position="1"/>
        <end position="32"/>
    </location>
</feature>
<evidence type="ECO:0000256" key="1">
    <source>
        <dbReference type="SAM" id="MobiDB-lite"/>
    </source>
</evidence>
<name>A0A8S5U4U6_9VIRU</name>
<sequence length="69" mass="7749">MYDTMGAREGGIRGKQNPRPIPRQNRRRGNARLNAPAAQICVLMPQVDKYTISPGKSISGAFMRSWDIF</sequence>
<protein>
    <submittedName>
        <fullName evidence="2">Uncharacterized protein</fullName>
    </submittedName>
</protein>
<reference evidence="2" key="1">
    <citation type="journal article" date="2021" name="Proc. Natl. Acad. Sci. U.S.A.">
        <title>A Catalog of Tens of Thousands of Viruses from Human Metagenomes Reveals Hidden Associations with Chronic Diseases.</title>
        <authorList>
            <person name="Tisza M.J."/>
            <person name="Buck C.B."/>
        </authorList>
    </citation>
    <scope>NUCLEOTIDE SEQUENCE</scope>
    <source>
        <strain evidence="2">Cty4N14</strain>
    </source>
</reference>
<accession>A0A8S5U4U6</accession>
<evidence type="ECO:0000313" key="2">
    <source>
        <dbReference type="EMBL" id="DAF89467.1"/>
    </source>
</evidence>
<proteinExistence type="predicted"/>